<keyword evidence="2" id="KW-1133">Transmembrane helix</keyword>
<reference evidence="3" key="1">
    <citation type="submission" date="2018-01" db="EMBL/GenBank/DDBJ databases">
        <authorList>
            <person name="Mao J.F."/>
        </authorList>
    </citation>
    <scope>NUCLEOTIDE SEQUENCE</scope>
    <source>
        <strain evidence="3">Huo1</strain>
        <tissue evidence="3">Leaf</tissue>
    </source>
</reference>
<sequence length="503" mass="56659">MRDINIATHNKTLLAHIMADDEQPQPKMQWVVNINKDLENLPNTSAESAHWSKRSIYRIPASVTDVNTRAYKPQIVSFGPYHHGSVHLRAMEEHKRRALLHFLKRSGRPLQTYVDALFPVAQDLKDAYDQLGAEWHDDTAKFLELMIVDGCFMLEILRVACATDAGGSGAHQLPPPPPSGIQHASQPGPRAPAPVRGQQAVEPPAVVKDYAENDPIFSKHGKLYIVPYLKRDMLMLENQLPMMVLEKLVAVQNDKSLKDSKDLTKRILKFFQQNINHANLHEFNHCLHILDIYRRSLLLEEPRAKKQKARAAAPAHQGGDDIIRSATELNEAGIRIKRSKSRSLKDISFRGGVLRLPLIVVDDALESLYLNLIAFERFHVGAGNDLTSYIFFMDNIIDSAMDVSLLHSCGIIQNALGSDKAVAKLFNSLSKDITLDPESSLEQVHKQVSEYCQKPWHQWRANLMHTYFTNPWAILSVIAAIFLFALTIVQTIYGVLSYINPPA</sequence>
<feature type="region of interest" description="Disordered" evidence="1">
    <location>
        <begin position="167"/>
        <end position="199"/>
    </location>
</feature>
<dbReference type="PANTHER" id="PTHR31170">
    <property type="entry name" value="BNAC04G53230D PROTEIN"/>
    <property type="match status" value="1"/>
</dbReference>
<evidence type="ECO:0000256" key="2">
    <source>
        <dbReference type="SAM" id="Phobius"/>
    </source>
</evidence>
<feature type="transmembrane region" description="Helical" evidence="2">
    <location>
        <begin position="472"/>
        <end position="496"/>
    </location>
</feature>
<dbReference type="EMBL" id="PNBA02000006">
    <property type="protein sequence ID" value="KAG6422475.1"/>
    <property type="molecule type" value="Genomic_DNA"/>
</dbReference>
<keyword evidence="2" id="KW-0812">Transmembrane</keyword>
<dbReference type="PANTHER" id="PTHR31170:SF18">
    <property type="entry name" value="(WILD MALAYSIAN BANANA) HYPOTHETICAL PROTEIN"/>
    <property type="match status" value="1"/>
</dbReference>
<dbReference type="Pfam" id="PF03140">
    <property type="entry name" value="DUF247"/>
    <property type="match status" value="1"/>
</dbReference>
<evidence type="ECO:0000313" key="3">
    <source>
        <dbReference type="EMBL" id="KAG6422475.1"/>
    </source>
</evidence>
<proteinExistence type="predicted"/>
<comment type="caution">
    <text evidence="3">The sequence shown here is derived from an EMBL/GenBank/DDBJ whole genome shotgun (WGS) entry which is preliminary data.</text>
</comment>
<dbReference type="OrthoDB" id="1846188at2759"/>
<dbReference type="AlphaFoldDB" id="A0A8X8XXV1"/>
<evidence type="ECO:0000256" key="1">
    <source>
        <dbReference type="SAM" id="MobiDB-lite"/>
    </source>
</evidence>
<protein>
    <submittedName>
        <fullName evidence="3">Uncharacterized protein</fullName>
    </submittedName>
</protein>
<dbReference type="Proteomes" id="UP000298416">
    <property type="component" value="Unassembled WGS sequence"/>
</dbReference>
<dbReference type="InterPro" id="IPR004158">
    <property type="entry name" value="DUF247_pln"/>
</dbReference>
<evidence type="ECO:0000313" key="4">
    <source>
        <dbReference type="Proteomes" id="UP000298416"/>
    </source>
</evidence>
<gene>
    <name evidence="3" type="ORF">SASPL_119047</name>
</gene>
<name>A0A8X8XXV1_SALSN</name>
<reference evidence="3" key="2">
    <citation type="submission" date="2020-08" db="EMBL/GenBank/DDBJ databases">
        <title>Plant Genome Project.</title>
        <authorList>
            <person name="Zhang R.-G."/>
        </authorList>
    </citation>
    <scope>NUCLEOTIDE SEQUENCE</scope>
    <source>
        <strain evidence="3">Huo1</strain>
        <tissue evidence="3">Leaf</tissue>
    </source>
</reference>
<keyword evidence="2" id="KW-0472">Membrane</keyword>
<organism evidence="3">
    <name type="scientific">Salvia splendens</name>
    <name type="common">Scarlet sage</name>
    <dbReference type="NCBI Taxonomy" id="180675"/>
    <lineage>
        <taxon>Eukaryota</taxon>
        <taxon>Viridiplantae</taxon>
        <taxon>Streptophyta</taxon>
        <taxon>Embryophyta</taxon>
        <taxon>Tracheophyta</taxon>
        <taxon>Spermatophyta</taxon>
        <taxon>Magnoliopsida</taxon>
        <taxon>eudicotyledons</taxon>
        <taxon>Gunneridae</taxon>
        <taxon>Pentapetalae</taxon>
        <taxon>asterids</taxon>
        <taxon>lamiids</taxon>
        <taxon>Lamiales</taxon>
        <taxon>Lamiaceae</taxon>
        <taxon>Nepetoideae</taxon>
        <taxon>Mentheae</taxon>
        <taxon>Salviinae</taxon>
        <taxon>Salvia</taxon>
        <taxon>Salvia subgen. Calosphace</taxon>
        <taxon>core Calosphace</taxon>
    </lineage>
</organism>
<accession>A0A8X8XXV1</accession>
<keyword evidence="4" id="KW-1185">Reference proteome</keyword>